<dbReference type="AlphaFoldDB" id="A0A412W6C1"/>
<dbReference type="InterPro" id="IPR008969">
    <property type="entry name" value="CarboxyPept-like_regulatory"/>
</dbReference>
<dbReference type="Proteomes" id="UP000283426">
    <property type="component" value="Unassembled WGS sequence"/>
</dbReference>
<organism evidence="1 3">
    <name type="scientific">Odoribacter splanchnicus</name>
    <dbReference type="NCBI Taxonomy" id="28118"/>
    <lineage>
        <taxon>Bacteria</taxon>
        <taxon>Pseudomonadati</taxon>
        <taxon>Bacteroidota</taxon>
        <taxon>Bacteroidia</taxon>
        <taxon>Bacteroidales</taxon>
        <taxon>Odoribacteraceae</taxon>
        <taxon>Odoribacter</taxon>
    </lineage>
</organism>
<evidence type="ECO:0000313" key="2">
    <source>
        <dbReference type="EMBL" id="RGY09064.1"/>
    </source>
</evidence>
<dbReference type="SUPFAM" id="SSF49464">
    <property type="entry name" value="Carboxypeptidase regulatory domain-like"/>
    <property type="match status" value="1"/>
</dbReference>
<dbReference type="EMBL" id="QRYW01000048">
    <property type="protein sequence ID" value="RGV19597.1"/>
    <property type="molecule type" value="Genomic_DNA"/>
</dbReference>
<evidence type="ECO:0000313" key="4">
    <source>
        <dbReference type="Proteomes" id="UP000284434"/>
    </source>
</evidence>
<dbReference type="OMA" id="RYERYWH"/>
<keyword evidence="1" id="KW-0675">Receptor</keyword>
<dbReference type="RefSeq" id="WP_013611191.1">
    <property type="nucleotide sequence ID" value="NZ_JABWDG010000093.1"/>
</dbReference>
<dbReference type="GeneID" id="61274136"/>
<name>A0A412W6C1_9BACT</name>
<protein>
    <submittedName>
        <fullName evidence="1">TonB-dependent receptor</fullName>
    </submittedName>
</protein>
<dbReference type="EMBL" id="QSCO01000004">
    <property type="protein sequence ID" value="RGY09064.1"/>
    <property type="molecule type" value="Genomic_DNA"/>
</dbReference>
<proteinExistence type="predicted"/>
<dbReference type="Gene3D" id="2.170.130.10">
    <property type="entry name" value="TonB-dependent receptor, plug domain"/>
    <property type="match status" value="1"/>
</dbReference>
<comment type="caution">
    <text evidence="1">The sequence shown here is derived from an EMBL/GenBank/DDBJ whole genome shotgun (WGS) entry which is preliminary data.</text>
</comment>
<dbReference type="InterPro" id="IPR037066">
    <property type="entry name" value="Plug_dom_sf"/>
</dbReference>
<evidence type="ECO:0000313" key="1">
    <source>
        <dbReference type="EMBL" id="RGV19597.1"/>
    </source>
</evidence>
<dbReference type="SUPFAM" id="SSF56935">
    <property type="entry name" value="Porins"/>
    <property type="match status" value="1"/>
</dbReference>
<sequence length="869" mass="98960">MKKSLITLLIICLFVPTILLGQTNTHISGIIRNVSGNGVADVNVYVSRVEQKYSVFASCLSGTDGSFTLSFKAPVDSICINVSGLNITPTSVICDNKSQNRDIIVDEKAQEIDEVVVRAPKIYSKGDTISYYVASFQSKNDISIGQVLRRLPGITVSDAGQISYKGQPIKNFYIEGLDLMKGRYGIATNNIDPNSISTIEVLENHQDIKALKDLKPEERASINLKLKSGVKGVFNLIATLGGGYVDKLLWDNELITTYFQRNSQLLATYKGNNSGTDLESELRSHTDYDYSRTSTISDIAMPATPGINKRYYYFNQSHSATYNQVFRVGKNGELGINAAYLNDRDERSNQSVTTTLLPDGSKNVVDESFNGILHRNIANGNITYMQNTERNYIKEQLKFDWLSTDGYSNIYAGEDIIQENNVENYRLHNLFHLTSRTGSDKGVEFLSKINLEKKPHSLSVAPNLFPDVIMSEQMFQSAERRNISTENRLDFLSAIVWGNLQIHPTIFFDYSHNGLTSYLDTYKNDLRLTSINTGIGIIANYRIKRFYADLYVTGNYRYFNLNNKDTYIDTDKHRFVVEPHLTLKYDIDGTNELRFNSSLSHSNPAIENLYDQYILTSYRQLSVYENNELYQSQVQNYTLSYDYKNIVSMLFFGIDVSWTHNRPDVLYGSYYDGISERITSIKTNETMDVFSAKLRASKGFDWKRLKIGAECGYGYYDSPILLQNEIVRYNGNSLNAKLDISLTPFQWLSFSYNGSYSQSQTRMKTGEDMPLLRTISNNALLEFYFPYDITLGASASHYYNNLNNDDGSFLLGEANIKYTYKRWSFTLSCDNIFNKKSYVYSISNGLTENTSIYHIRPRSILLKIRCRIF</sequence>
<accession>A0A412W6C1</accession>
<evidence type="ECO:0000313" key="3">
    <source>
        <dbReference type="Proteomes" id="UP000283426"/>
    </source>
</evidence>
<gene>
    <name evidence="1" type="ORF">DWW24_18045</name>
    <name evidence="2" type="ORF">DXA53_04270</name>
</gene>
<dbReference type="Proteomes" id="UP000284434">
    <property type="component" value="Unassembled WGS sequence"/>
</dbReference>
<reference evidence="3 4" key="1">
    <citation type="submission" date="2018-08" db="EMBL/GenBank/DDBJ databases">
        <title>A genome reference for cultivated species of the human gut microbiota.</title>
        <authorList>
            <person name="Zou Y."/>
            <person name="Xue W."/>
            <person name="Luo G."/>
        </authorList>
    </citation>
    <scope>NUCLEOTIDE SEQUENCE [LARGE SCALE GENOMIC DNA]</scope>
    <source>
        <strain evidence="1 3">AF14-6AC</strain>
        <strain evidence="2 4">OF03-11</strain>
    </source>
</reference>